<feature type="compositionally biased region" description="Basic and acidic residues" evidence="1">
    <location>
        <begin position="103"/>
        <end position="116"/>
    </location>
</feature>
<organism evidence="2 3">
    <name type="scientific">Rotaria magnacalcarata</name>
    <dbReference type="NCBI Taxonomy" id="392030"/>
    <lineage>
        <taxon>Eukaryota</taxon>
        <taxon>Metazoa</taxon>
        <taxon>Spiralia</taxon>
        <taxon>Gnathifera</taxon>
        <taxon>Rotifera</taxon>
        <taxon>Eurotatoria</taxon>
        <taxon>Bdelloidea</taxon>
        <taxon>Philodinida</taxon>
        <taxon>Philodinidae</taxon>
        <taxon>Rotaria</taxon>
    </lineage>
</organism>
<proteinExistence type="predicted"/>
<sequence length="177" mass="19969">MDAVKAGIEKAKEATQGKLAEDKAQIGKDPTKKPSERVEAAVESGIAKMKQDEHAHKAEPHKDEHTLKPEQHKNEHNAKKLFSPTIIFTAKEMDAVKVGIEKTKEATEGKKTEDLSQKVQDPSKTPSERVEAVFESGIAKMKQDERAYKVEHYKNDYIAKAEHHKDKRGSQEKKKLF</sequence>
<dbReference type="EMBL" id="CAJNRE010000366">
    <property type="protein sequence ID" value="CAF1926404.1"/>
    <property type="molecule type" value="Genomic_DNA"/>
</dbReference>
<gene>
    <name evidence="2" type="ORF">MBJ925_LOCUS3412</name>
</gene>
<feature type="region of interest" description="Disordered" evidence="1">
    <location>
        <begin position="1"/>
        <end position="81"/>
    </location>
</feature>
<feature type="compositionally biased region" description="Basic and acidic residues" evidence="1">
    <location>
        <begin position="49"/>
        <end position="78"/>
    </location>
</feature>
<feature type="compositionally biased region" description="Basic and acidic residues" evidence="1">
    <location>
        <begin position="7"/>
        <end position="40"/>
    </location>
</feature>
<accession>A0A816L0S9</accession>
<evidence type="ECO:0000256" key="1">
    <source>
        <dbReference type="SAM" id="MobiDB-lite"/>
    </source>
</evidence>
<dbReference type="AlphaFoldDB" id="A0A816L0S9"/>
<reference evidence="2" key="1">
    <citation type="submission" date="2021-02" db="EMBL/GenBank/DDBJ databases">
        <authorList>
            <person name="Nowell W R."/>
        </authorList>
    </citation>
    <scope>NUCLEOTIDE SEQUENCE</scope>
</reference>
<dbReference type="Proteomes" id="UP000663824">
    <property type="component" value="Unassembled WGS sequence"/>
</dbReference>
<name>A0A816L0S9_9BILA</name>
<evidence type="ECO:0000313" key="2">
    <source>
        <dbReference type="EMBL" id="CAF1926404.1"/>
    </source>
</evidence>
<evidence type="ECO:0000313" key="3">
    <source>
        <dbReference type="Proteomes" id="UP000663824"/>
    </source>
</evidence>
<comment type="caution">
    <text evidence="2">The sequence shown here is derived from an EMBL/GenBank/DDBJ whole genome shotgun (WGS) entry which is preliminary data.</text>
</comment>
<feature type="region of interest" description="Disordered" evidence="1">
    <location>
        <begin position="103"/>
        <end position="130"/>
    </location>
</feature>
<protein>
    <submittedName>
        <fullName evidence="2">Uncharacterized protein</fullName>
    </submittedName>
</protein>